<accession>A0A9D4D8G0</accession>
<proteinExistence type="predicted"/>
<organism evidence="1 2">
    <name type="scientific">Dreissena polymorpha</name>
    <name type="common">Zebra mussel</name>
    <name type="synonym">Mytilus polymorpha</name>
    <dbReference type="NCBI Taxonomy" id="45954"/>
    <lineage>
        <taxon>Eukaryota</taxon>
        <taxon>Metazoa</taxon>
        <taxon>Spiralia</taxon>
        <taxon>Lophotrochozoa</taxon>
        <taxon>Mollusca</taxon>
        <taxon>Bivalvia</taxon>
        <taxon>Autobranchia</taxon>
        <taxon>Heteroconchia</taxon>
        <taxon>Euheterodonta</taxon>
        <taxon>Imparidentia</taxon>
        <taxon>Neoheterodontei</taxon>
        <taxon>Myida</taxon>
        <taxon>Dreissenoidea</taxon>
        <taxon>Dreissenidae</taxon>
        <taxon>Dreissena</taxon>
    </lineage>
</organism>
<evidence type="ECO:0000313" key="1">
    <source>
        <dbReference type="EMBL" id="KAH3740582.1"/>
    </source>
</evidence>
<reference evidence="1" key="2">
    <citation type="submission" date="2020-11" db="EMBL/GenBank/DDBJ databases">
        <authorList>
            <person name="McCartney M.A."/>
            <person name="Auch B."/>
            <person name="Kono T."/>
            <person name="Mallez S."/>
            <person name="Becker A."/>
            <person name="Gohl D.M."/>
            <person name="Silverstein K.A.T."/>
            <person name="Koren S."/>
            <person name="Bechman K.B."/>
            <person name="Herman A."/>
            <person name="Abrahante J.E."/>
            <person name="Garbe J."/>
        </authorList>
    </citation>
    <scope>NUCLEOTIDE SEQUENCE</scope>
    <source>
        <strain evidence="1">Duluth1</strain>
        <tissue evidence="1">Whole animal</tissue>
    </source>
</reference>
<protein>
    <submittedName>
        <fullName evidence="1">Uncharacterized protein</fullName>
    </submittedName>
</protein>
<keyword evidence="2" id="KW-1185">Reference proteome</keyword>
<comment type="caution">
    <text evidence="1">The sequence shown here is derived from an EMBL/GenBank/DDBJ whole genome shotgun (WGS) entry which is preliminary data.</text>
</comment>
<dbReference type="EMBL" id="JAIWYP010000011">
    <property type="protein sequence ID" value="KAH3740582.1"/>
    <property type="molecule type" value="Genomic_DNA"/>
</dbReference>
<sequence>MFFGGLVSADKDSEESVKYFQKLLTRSLRDGSSPHDDGMTRTFSGAISGGGRGPDTIVLEAAIRIIENILATSNTNSNLVETLEKLINLRDVVKNRQQRNGSRADADLNSERVGMENERPIAQGQESEPAVAERDFHYKNCLKLGQICGFYRDSCCARDTEYGSNAPFCCIRLSGGGNFLLSDSYGYCVPNYESYTCEEMQMMYKLWQR</sequence>
<gene>
    <name evidence="1" type="ORF">DPMN_047288</name>
</gene>
<dbReference type="Proteomes" id="UP000828390">
    <property type="component" value="Unassembled WGS sequence"/>
</dbReference>
<reference evidence="1" key="1">
    <citation type="journal article" date="2019" name="bioRxiv">
        <title>The Genome of the Zebra Mussel, Dreissena polymorpha: A Resource for Invasive Species Research.</title>
        <authorList>
            <person name="McCartney M.A."/>
            <person name="Auch B."/>
            <person name="Kono T."/>
            <person name="Mallez S."/>
            <person name="Zhang Y."/>
            <person name="Obille A."/>
            <person name="Becker A."/>
            <person name="Abrahante J.E."/>
            <person name="Garbe J."/>
            <person name="Badalamenti J.P."/>
            <person name="Herman A."/>
            <person name="Mangelson H."/>
            <person name="Liachko I."/>
            <person name="Sullivan S."/>
            <person name="Sone E.D."/>
            <person name="Koren S."/>
            <person name="Silverstein K.A.T."/>
            <person name="Beckman K.B."/>
            <person name="Gohl D.M."/>
        </authorList>
    </citation>
    <scope>NUCLEOTIDE SEQUENCE</scope>
    <source>
        <strain evidence="1">Duluth1</strain>
        <tissue evidence="1">Whole animal</tissue>
    </source>
</reference>
<evidence type="ECO:0000313" key="2">
    <source>
        <dbReference type="Proteomes" id="UP000828390"/>
    </source>
</evidence>
<dbReference type="AlphaFoldDB" id="A0A9D4D8G0"/>
<name>A0A9D4D8G0_DREPO</name>